<dbReference type="WBParaSite" id="TMUE_3000014158.1">
    <property type="protein sequence ID" value="TMUE_3000014158.1"/>
    <property type="gene ID" value="WBGene00302145"/>
</dbReference>
<reference evidence="3" key="1">
    <citation type="submission" date="2019-12" db="UniProtKB">
        <authorList>
            <consortium name="WormBaseParasite"/>
        </authorList>
    </citation>
    <scope>IDENTIFICATION</scope>
</reference>
<keyword evidence="2" id="KW-1185">Reference proteome</keyword>
<evidence type="ECO:0000313" key="3">
    <source>
        <dbReference type="WBParaSite" id="TMUE_3000014158.1"/>
    </source>
</evidence>
<name>A0A5S6R401_TRIMR</name>
<accession>A0A5S6R401</accession>
<organism evidence="2 3">
    <name type="scientific">Trichuris muris</name>
    <name type="common">Mouse whipworm</name>
    <dbReference type="NCBI Taxonomy" id="70415"/>
    <lineage>
        <taxon>Eukaryota</taxon>
        <taxon>Metazoa</taxon>
        <taxon>Ecdysozoa</taxon>
        <taxon>Nematoda</taxon>
        <taxon>Enoplea</taxon>
        <taxon>Dorylaimia</taxon>
        <taxon>Trichinellida</taxon>
        <taxon>Trichuridae</taxon>
        <taxon>Trichuris</taxon>
    </lineage>
</organism>
<evidence type="ECO:0000256" key="1">
    <source>
        <dbReference type="SAM" id="MobiDB-lite"/>
    </source>
</evidence>
<dbReference type="AlphaFoldDB" id="A0A5S6R401"/>
<proteinExistence type="predicted"/>
<sequence length="117" mass="12603">MDHLPDLAFRCRGAVPFGQQLKAALYLAAKLATSRCCEFGQRSPAADNGKNTPTVLVQRRLVPGDKSSSLVDQGPMLIVDLCPLGQSPFGRGYAETDEPQKDDVRPPYQSVTGNEVG</sequence>
<protein>
    <submittedName>
        <fullName evidence="3">Uncharacterized protein</fullName>
    </submittedName>
</protein>
<dbReference type="Proteomes" id="UP000046395">
    <property type="component" value="Unassembled WGS sequence"/>
</dbReference>
<evidence type="ECO:0000313" key="2">
    <source>
        <dbReference type="Proteomes" id="UP000046395"/>
    </source>
</evidence>
<feature type="region of interest" description="Disordered" evidence="1">
    <location>
        <begin position="89"/>
        <end position="117"/>
    </location>
</feature>